<protein>
    <submittedName>
        <fullName evidence="4">Permease of the drug/metabolite transporter (DMT) superfamily</fullName>
    </submittedName>
</protein>
<proteinExistence type="predicted"/>
<dbReference type="Pfam" id="PF00892">
    <property type="entry name" value="EamA"/>
    <property type="match status" value="2"/>
</dbReference>
<keyword evidence="2" id="KW-0812">Transmembrane</keyword>
<keyword evidence="5" id="KW-1185">Reference proteome</keyword>
<dbReference type="SUPFAM" id="SSF103481">
    <property type="entry name" value="Multidrug resistance efflux transporter EmrE"/>
    <property type="match status" value="2"/>
</dbReference>
<feature type="transmembrane region" description="Helical" evidence="2">
    <location>
        <begin position="113"/>
        <end position="137"/>
    </location>
</feature>
<sequence>MVGAMSEDRQTGRQDRSGFEDDVAEATFAPSSPAESGSPASDWLADEPVVLAAIPQVADPSPIGWLARRRHRLQRWWRGASHNLRGSVYMMSALLVYAVMVGSIKHVGGVIPLVQILLIRQIIMSVIIVAFSAGSLGPMLRTTRPGLQVVRSVLTLISMLCGFTAIIKIPLAQATAIGFSQVLFVTIAAVLVLKEVVDARRWAATIIGFAGVLIMLRPSGDGLDLYAMMAVGGAVFGAGITVSVRMLAATERTDTILIYQGLVLIALLAVPGWLFWVPPTTEQWLWLLVLSLFGTAGQWLITRAYQVGEAAALAPLDFSRLILASLTGFVFFAEIPALSTWIGAAIVIGATLYTIRKNARPLVVPTASA</sequence>
<feature type="transmembrane region" description="Helical" evidence="2">
    <location>
        <begin position="173"/>
        <end position="193"/>
    </location>
</feature>
<evidence type="ECO:0000256" key="1">
    <source>
        <dbReference type="SAM" id="MobiDB-lite"/>
    </source>
</evidence>
<evidence type="ECO:0000313" key="5">
    <source>
        <dbReference type="Proteomes" id="UP000236743"/>
    </source>
</evidence>
<feature type="domain" description="EamA" evidence="3">
    <location>
        <begin position="85"/>
        <end position="216"/>
    </location>
</feature>
<feature type="transmembrane region" description="Helical" evidence="2">
    <location>
        <begin position="256"/>
        <end position="277"/>
    </location>
</feature>
<feature type="compositionally biased region" description="Basic and acidic residues" evidence="1">
    <location>
        <begin position="1"/>
        <end position="19"/>
    </location>
</feature>
<dbReference type="InterPro" id="IPR000620">
    <property type="entry name" value="EamA_dom"/>
</dbReference>
<feature type="domain" description="EamA" evidence="3">
    <location>
        <begin position="227"/>
        <end position="354"/>
    </location>
</feature>
<dbReference type="PANTHER" id="PTHR22911:SF103">
    <property type="entry name" value="BLR2811 PROTEIN"/>
    <property type="match status" value="1"/>
</dbReference>
<keyword evidence="2" id="KW-0472">Membrane</keyword>
<dbReference type="InterPro" id="IPR037185">
    <property type="entry name" value="EmrE-like"/>
</dbReference>
<evidence type="ECO:0000256" key="2">
    <source>
        <dbReference type="SAM" id="Phobius"/>
    </source>
</evidence>
<organism evidence="4 5">
    <name type="scientific">Bosea lathyri</name>
    <dbReference type="NCBI Taxonomy" id="1036778"/>
    <lineage>
        <taxon>Bacteria</taxon>
        <taxon>Pseudomonadati</taxon>
        <taxon>Pseudomonadota</taxon>
        <taxon>Alphaproteobacteria</taxon>
        <taxon>Hyphomicrobiales</taxon>
        <taxon>Boseaceae</taxon>
        <taxon>Bosea</taxon>
    </lineage>
</organism>
<dbReference type="Proteomes" id="UP000236743">
    <property type="component" value="Unassembled WGS sequence"/>
</dbReference>
<dbReference type="EMBL" id="FNUY01000005">
    <property type="protein sequence ID" value="SEG45565.1"/>
    <property type="molecule type" value="Genomic_DNA"/>
</dbReference>
<feature type="transmembrane region" description="Helical" evidence="2">
    <location>
        <begin position="88"/>
        <end position="107"/>
    </location>
</feature>
<keyword evidence="2" id="KW-1133">Transmembrane helix</keyword>
<feature type="region of interest" description="Disordered" evidence="1">
    <location>
        <begin position="1"/>
        <end position="41"/>
    </location>
</feature>
<name>A0A1H6AC01_9HYPH</name>
<dbReference type="GO" id="GO:0016020">
    <property type="term" value="C:membrane"/>
    <property type="evidence" value="ECO:0007669"/>
    <property type="project" value="InterPro"/>
</dbReference>
<evidence type="ECO:0000259" key="3">
    <source>
        <dbReference type="Pfam" id="PF00892"/>
    </source>
</evidence>
<accession>A0A1H6AC01</accession>
<feature type="transmembrane region" description="Helical" evidence="2">
    <location>
        <begin position="225"/>
        <end position="244"/>
    </location>
</feature>
<feature type="transmembrane region" description="Helical" evidence="2">
    <location>
        <begin position="338"/>
        <end position="355"/>
    </location>
</feature>
<feature type="transmembrane region" description="Helical" evidence="2">
    <location>
        <begin position="149"/>
        <end position="167"/>
    </location>
</feature>
<gene>
    <name evidence="4" type="ORF">SAMN04488115_105315</name>
</gene>
<dbReference type="AlphaFoldDB" id="A0A1H6AC01"/>
<evidence type="ECO:0000313" key="4">
    <source>
        <dbReference type="EMBL" id="SEG45565.1"/>
    </source>
</evidence>
<feature type="compositionally biased region" description="Low complexity" evidence="1">
    <location>
        <begin position="29"/>
        <end position="41"/>
    </location>
</feature>
<feature type="transmembrane region" description="Helical" evidence="2">
    <location>
        <begin position="202"/>
        <end position="219"/>
    </location>
</feature>
<dbReference type="PANTHER" id="PTHR22911">
    <property type="entry name" value="ACYL-MALONYL CONDENSING ENZYME-RELATED"/>
    <property type="match status" value="1"/>
</dbReference>
<reference evidence="4 5" key="1">
    <citation type="submission" date="2016-10" db="EMBL/GenBank/DDBJ databases">
        <authorList>
            <person name="de Groot N.N."/>
        </authorList>
    </citation>
    <scope>NUCLEOTIDE SEQUENCE [LARGE SCALE GENOMIC DNA]</scope>
    <source>
        <strain evidence="4 5">DSM 26656</strain>
    </source>
</reference>